<proteinExistence type="predicted"/>
<evidence type="ECO:0000313" key="2">
    <source>
        <dbReference type="Proteomes" id="UP001501410"/>
    </source>
</evidence>
<evidence type="ECO:0008006" key="3">
    <source>
        <dbReference type="Google" id="ProtNLM"/>
    </source>
</evidence>
<comment type="caution">
    <text evidence="1">The sequence shown here is derived from an EMBL/GenBank/DDBJ whole genome shotgun (WGS) entry which is preliminary data.</text>
</comment>
<dbReference type="EMBL" id="BAABEZ010000022">
    <property type="protein sequence ID" value="GAA4457150.1"/>
    <property type="molecule type" value="Genomic_DNA"/>
</dbReference>
<accession>A0ABP8N0B7</accession>
<dbReference type="Proteomes" id="UP001501410">
    <property type="component" value="Unassembled WGS sequence"/>
</dbReference>
<organism evidence="1 2">
    <name type="scientific">Rurimicrobium arvi</name>
    <dbReference type="NCBI Taxonomy" id="2049916"/>
    <lineage>
        <taxon>Bacteria</taxon>
        <taxon>Pseudomonadati</taxon>
        <taxon>Bacteroidota</taxon>
        <taxon>Chitinophagia</taxon>
        <taxon>Chitinophagales</taxon>
        <taxon>Chitinophagaceae</taxon>
        <taxon>Rurimicrobium</taxon>
    </lineage>
</organism>
<protein>
    <recommendedName>
        <fullName evidence="3">Intracellular proteinase inhibitor BsuPI domain-containing protein</fullName>
    </recommendedName>
</protein>
<name>A0ABP8N0B7_9BACT</name>
<dbReference type="RefSeq" id="WP_344827272.1">
    <property type="nucleotide sequence ID" value="NZ_BAABEZ010000022.1"/>
</dbReference>
<evidence type="ECO:0000313" key="1">
    <source>
        <dbReference type="EMBL" id="GAA4457150.1"/>
    </source>
</evidence>
<gene>
    <name evidence="1" type="ORF">GCM10023092_23560</name>
</gene>
<reference evidence="2" key="1">
    <citation type="journal article" date="2019" name="Int. J. Syst. Evol. Microbiol.">
        <title>The Global Catalogue of Microorganisms (GCM) 10K type strain sequencing project: providing services to taxonomists for standard genome sequencing and annotation.</title>
        <authorList>
            <consortium name="The Broad Institute Genomics Platform"/>
            <consortium name="The Broad Institute Genome Sequencing Center for Infectious Disease"/>
            <person name="Wu L."/>
            <person name="Ma J."/>
        </authorList>
    </citation>
    <scope>NUCLEOTIDE SEQUENCE [LARGE SCALE GENOMIC DNA]</scope>
    <source>
        <strain evidence="2">JCM 31921</strain>
    </source>
</reference>
<sequence>MNKQLITLSTIFILCITACQKKDSTAFNPDNLKVSIESPLATQTYKKGDTVFIKAAASYTTEMHGYEISITGKDSTEIWGMDEHVHGSSFSIDTFWVDDQSEAQTLNLALTVEADHDGHQKTENRTFSIQ</sequence>
<keyword evidence="2" id="KW-1185">Reference proteome</keyword>